<dbReference type="PANTHER" id="PTHR47959">
    <property type="entry name" value="ATP-DEPENDENT RNA HELICASE RHLE-RELATED"/>
    <property type="match status" value="1"/>
</dbReference>
<evidence type="ECO:0000256" key="5">
    <source>
        <dbReference type="ARBA" id="ARBA00038437"/>
    </source>
</evidence>
<reference evidence="11 12" key="1">
    <citation type="submission" date="2020-03" db="EMBL/GenBank/DDBJ databases">
        <title>Two novel Motilibacter sp.</title>
        <authorList>
            <person name="Liu S."/>
        </authorList>
    </citation>
    <scope>NUCLEOTIDE SEQUENCE [LARGE SCALE GENOMIC DNA]</scope>
    <source>
        <strain evidence="11 12">E257</strain>
    </source>
</reference>
<dbReference type="InterPro" id="IPR050079">
    <property type="entry name" value="DEAD_box_RNA_helicase"/>
</dbReference>
<feature type="domain" description="Helicase ATP-binding" evidence="8">
    <location>
        <begin position="91"/>
        <end position="268"/>
    </location>
</feature>
<dbReference type="InterPro" id="IPR011545">
    <property type="entry name" value="DEAD/DEAH_box_helicase_dom"/>
</dbReference>
<dbReference type="Pfam" id="PF00270">
    <property type="entry name" value="DEAD"/>
    <property type="match status" value="1"/>
</dbReference>
<keyword evidence="3 11" id="KW-0347">Helicase</keyword>
<feature type="domain" description="Helicase C-terminal" evidence="9">
    <location>
        <begin position="289"/>
        <end position="438"/>
    </location>
</feature>
<dbReference type="SMART" id="SM00490">
    <property type="entry name" value="HELICc"/>
    <property type="match status" value="1"/>
</dbReference>
<dbReference type="PROSITE" id="PS51194">
    <property type="entry name" value="HELICASE_CTER"/>
    <property type="match status" value="1"/>
</dbReference>
<evidence type="ECO:0000256" key="7">
    <source>
        <dbReference type="SAM" id="MobiDB-lite"/>
    </source>
</evidence>
<dbReference type="EMBL" id="JAANNP010000002">
    <property type="protein sequence ID" value="NHC13752.1"/>
    <property type="molecule type" value="Genomic_DNA"/>
</dbReference>
<evidence type="ECO:0000259" key="8">
    <source>
        <dbReference type="PROSITE" id="PS51192"/>
    </source>
</evidence>
<dbReference type="CDD" id="cd00268">
    <property type="entry name" value="DEADc"/>
    <property type="match status" value="1"/>
</dbReference>
<evidence type="ECO:0000256" key="4">
    <source>
        <dbReference type="ARBA" id="ARBA00022840"/>
    </source>
</evidence>
<evidence type="ECO:0000256" key="6">
    <source>
        <dbReference type="PROSITE-ProRule" id="PRU00552"/>
    </source>
</evidence>
<dbReference type="SUPFAM" id="SSF52540">
    <property type="entry name" value="P-loop containing nucleoside triphosphate hydrolases"/>
    <property type="match status" value="1"/>
</dbReference>
<dbReference type="GO" id="GO:0004386">
    <property type="term" value="F:helicase activity"/>
    <property type="evidence" value="ECO:0007669"/>
    <property type="project" value="UniProtKB-KW"/>
</dbReference>
<dbReference type="Proteomes" id="UP000800981">
    <property type="component" value="Unassembled WGS sequence"/>
</dbReference>
<comment type="caution">
    <text evidence="11">The sequence shown here is derived from an EMBL/GenBank/DDBJ whole genome shotgun (WGS) entry which is preliminary data.</text>
</comment>
<evidence type="ECO:0000259" key="9">
    <source>
        <dbReference type="PROSITE" id="PS51194"/>
    </source>
</evidence>
<name>A0ABX0GSB7_9ACTN</name>
<dbReference type="SMART" id="SM00487">
    <property type="entry name" value="DEXDc"/>
    <property type="match status" value="1"/>
</dbReference>
<protein>
    <submittedName>
        <fullName evidence="11">DEAD/DEAH box helicase</fullName>
    </submittedName>
</protein>
<keyword evidence="1" id="KW-0547">Nucleotide-binding</keyword>
<dbReference type="PROSITE" id="PS51192">
    <property type="entry name" value="HELICASE_ATP_BIND_1"/>
    <property type="match status" value="1"/>
</dbReference>
<sequence>MRTPQHSSSRFNSGRSGGQSRYTRRPSGGPRSSAPRASSRAVSALEAAFAAAPVAENVDTTWQALGLNQRLVTGLERRGITTPFPIQAATFVDAAAGRDVLGRARTGSGKTLAFGLPLLSRLATLREVSGPLAGHPRGLILVPTRELAVQVQDALQPLAHGVRLRTLAVFGGASIGRQINALERGVDLVVATPGRLQDLIDRGACSLAEVEVTAIDEADHMSDLGFLPVVVKLLELTRPEGQRLLFSATLDGAVSTLVERFLKDPALHAVASAEASVETMDHRGWVVRDAEEKLAVLTEIASRPARSILFVRTKHGADRLATRLVRSGIDAAAIHGDLRQNARQKALDSFAAGRTRVLVATDVAARGIHVDDVDLVVHVDPPNDSKDYLHRSGRTARAGASGLVLSILVPGERRTVDQIWRRAGVSAELVHVSPGSDAVRAVAESGEPVVVVPEPVREERPRTSSGRPGYGRGRGEGRGAGRPRGERGYDRARHPESGRPERGPAPHRRASGRPAGEPGATHS</sequence>
<keyword evidence="4" id="KW-0067">ATP-binding</keyword>
<dbReference type="Pfam" id="PF00271">
    <property type="entry name" value="Helicase_C"/>
    <property type="match status" value="1"/>
</dbReference>
<dbReference type="CDD" id="cd18787">
    <property type="entry name" value="SF2_C_DEAD"/>
    <property type="match status" value="1"/>
</dbReference>
<feature type="compositionally biased region" description="Low complexity" evidence="7">
    <location>
        <begin position="7"/>
        <end position="39"/>
    </location>
</feature>
<evidence type="ECO:0000256" key="3">
    <source>
        <dbReference type="ARBA" id="ARBA00022806"/>
    </source>
</evidence>
<evidence type="ECO:0000256" key="2">
    <source>
        <dbReference type="ARBA" id="ARBA00022801"/>
    </source>
</evidence>
<evidence type="ECO:0000313" key="11">
    <source>
        <dbReference type="EMBL" id="NHC13752.1"/>
    </source>
</evidence>
<dbReference type="InterPro" id="IPR027417">
    <property type="entry name" value="P-loop_NTPase"/>
</dbReference>
<dbReference type="InterPro" id="IPR014001">
    <property type="entry name" value="Helicase_ATP-bd"/>
</dbReference>
<accession>A0ABX0GSB7</accession>
<organism evidence="11 12">
    <name type="scientific">Motilibacter deserti</name>
    <dbReference type="NCBI Taxonomy" id="2714956"/>
    <lineage>
        <taxon>Bacteria</taxon>
        <taxon>Bacillati</taxon>
        <taxon>Actinomycetota</taxon>
        <taxon>Actinomycetes</taxon>
        <taxon>Motilibacterales</taxon>
        <taxon>Motilibacteraceae</taxon>
        <taxon>Motilibacter</taxon>
    </lineage>
</organism>
<dbReference type="Gene3D" id="3.40.50.300">
    <property type="entry name" value="P-loop containing nucleotide triphosphate hydrolases"/>
    <property type="match status" value="2"/>
</dbReference>
<keyword evidence="12" id="KW-1185">Reference proteome</keyword>
<dbReference type="InterPro" id="IPR014014">
    <property type="entry name" value="RNA_helicase_DEAD_Q_motif"/>
</dbReference>
<gene>
    <name evidence="11" type="ORF">G9H71_08155</name>
</gene>
<dbReference type="PROSITE" id="PS51195">
    <property type="entry name" value="Q_MOTIF"/>
    <property type="match status" value="1"/>
</dbReference>
<proteinExistence type="inferred from homology"/>
<evidence type="ECO:0000259" key="10">
    <source>
        <dbReference type="PROSITE" id="PS51195"/>
    </source>
</evidence>
<comment type="similarity">
    <text evidence="5">Belongs to the DEAD box helicase family.</text>
</comment>
<evidence type="ECO:0000256" key="1">
    <source>
        <dbReference type="ARBA" id="ARBA00022741"/>
    </source>
</evidence>
<feature type="short sequence motif" description="Q motif" evidence="6">
    <location>
        <begin position="60"/>
        <end position="88"/>
    </location>
</feature>
<keyword evidence="2" id="KW-0378">Hydrolase</keyword>
<feature type="domain" description="DEAD-box RNA helicase Q" evidence="10">
    <location>
        <begin position="60"/>
        <end position="88"/>
    </location>
</feature>
<dbReference type="PANTHER" id="PTHR47959:SF13">
    <property type="entry name" value="ATP-DEPENDENT RNA HELICASE RHLE"/>
    <property type="match status" value="1"/>
</dbReference>
<feature type="region of interest" description="Disordered" evidence="7">
    <location>
        <begin position="451"/>
        <end position="523"/>
    </location>
</feature>
<dbReference type="InterPro" id="IPR044742">
    <property type="entry name" value="DEAD/DEAH_RhlB"/>
</dbReference>
<feature type="region of interest" description="Disordered" evidence="7">
    <location>
        <begin position="1"/>
        <end position="39"/>
    </location>
</feature>
<dbReference type="InterPro" id="IPR001650">
    <property type="entry name" value="Helicase_C-like"/>
</dbReference>
<feature type="compositionally biased region" description="Basic and acidic residues" evidence="7">
    <location>
        <begin position="473"/>
        <end position="504"/>
    </location>
</feature>
<evidence type="ECO:0000313" key="12">
    <source>
        <dbReference type="Proteomes" id="UP000800981"/>
    </source>
</evidence>